<dbReference type="SMART" id="SM00516">
    <property type="entry name" value="SEC14"/>
    <property type="match status" value="1"/>
</dbReference>
<dbReference type="PANTHER" id="PTHR23324:SF83">
    <property type="entry name" value="SEC14-LIKE PROTEIN 2"/>
    <property type="match status" value="1"/>
</dbReference>
<dbReference type="PROSITE" id="PS50191">
    <property type="entry name" value="CRAL_TRIO"/>
    <property type="match status" value="1"/>
</dbReference>
<dbReference type="PANTHER" id="PTHR23324">
    <property type="entry name" value="SEC14 RELATED PROTEIN"/>
    <property type="match status" value="1"/>
</dbReference>
<organism evidence="2 4">
    <name type="scientific">Chrysophaeum taylorii</name>
    <dbReference type="NCBI Taxonomy" id="2483200"/>
    <lineage>
        <taxon>Eukaryota</taxon>
        <taxon>Sar</taxon>
        <taxon>Stramenopiles</taxon>
        <taxon>Ochrophyta</taxon>
        <taxon>Pelagophyceae</taxon>
        <taxon>Pelagomonadales</taxon>
        <taxon>Pelagomonadaceae</taxon>
        <taxon>Chrysophaeum</taxon>
    </lineage>
</organism>
<protein>
    <recommendedName>
        <fullName evidence="1">CRAL-TRIO domain-containing protein</fullName>
    </recommendedName>
</protein>
<proteinExistence type="predicted"/>
<keyword evidence="4" id="KW-1185">Reference proteome</keyword>
<dbReference type="Gene3D" id="3.40.525.10">
    <property type="entry name" value="CRAL-TRIO lipid binding domain"/>
    <property type="match status" value="1"/>
</dbReference>
<feature type="domain" description="CRAL-TRIO" evidence="1">
    <location>
        <begin position="102"/>
        <end position="279"/>
    </location>
</feature>
<dbReference type="SUPFAM" id="SSF52087">
    <property type="entry name" value="CRAL/TRIO domain"/>
    <property type="match status" value="1"/>
</dbReference>
<dbReference type="EMBL" id="JAQMWT010000025">
    <property type="protein sequence ID" value="KAJ8613637.1"/>
    <property type="molecule type" value="Genomic_DNA"/>
</dbReference>
<dbReference type="InterPro" id="IPR051064">
    <property type="entry name" value="SEC14/CRAL-TRIO_domain"/>
</dbReference>
<dbReference type="InterPro" id="IPR001251">
    <property type="entry name" value="CRAL-TRIO_dom"/>
</dbReference>
<dbReference type="AlphaFoldDB" id="A0AAD7U921"/>
<accession>A0AAD7U921</accession>
<dbReference type="EMBL" id="JAQMWT010000521">
    <property type="protein sequence ID" value="KAJ8600485.1"/>
    <property type="molecule type" value="Genomic_DNA"/>
</dbReference>
<dbReference type="CDD" id="cd00170">
    <property type="entry name" value="SEC14"/>
    <property type="match status" value="1"/>
</dbReference>
<dbReference type="Pfam" id="PF00650">
    <property type="entry name" value="CRAL_TRIO"/>
    <property type="match status" value="1"/>
</dbReference>
<dbReference type="InterPro" id="IPR036865">
    <property type="entry name" value="CRAL-TRIO_dom_sf"/>
</dbReference>
<comment type="caution">
    <text evidence="2">The sequence shown here is derived from an EMBL/GenBank/DDBJ whole genome shotgun (WGS) entry which is preliminary data.</text>
</comment>
<evidence type="ECO:0000313" key="3">
    <source>
        <dbReference type="EMBL" id="KAJ8613637.1"/>
    </source>
</evidence>
<sequence>MGVDDEALTRLKLPLNATLLENKELDEGEEAMMSGDIVPEISNAKNIMDTFDETSRIRIFRGMITNNKGTEKERISEAIATFQRIGEWRLEHPDVMIKGLKGEDVLHEAMNSAVGGFDKYGHLIWGERLGDIVKVVEYPLTPDEAKAVRMKCMEGIRLLQARASKERGPRRYKQVYVIDLAEVSLGTLMTRPKVREMTIAIMGAANAFFPETMWKCFVLNAPFVFRSVWTIISPFIHPVTKEKIKILGGPSKYLPEMEAAGIDLDAIPEIFNGTKPLLTLKDAIASLAPPN</sequence>
<gene>
    <name evidence="2" type="ORF">CTAYLR_004426</name>
    <name evidence="3" type="ORF">CTAYLR_004478</name>
</gene>
<dbReference type="Proteomes" id="UP001230188">
    <property type="component" value="Unassembled WGS sequence"/>
</dbReference>
<dbReference type="GO" id="GO:0005737">
    <property type="term" value="C:cytoplasm"/>
    <property type="evidence" value="ECO:0007669"/>
    <property type="project" value="TreeGrafter"/>
</dbReference>
<evidence type="ECO:0000313" key="2">
    <source>
        <dbReference type="EMBL" id="KAJ8600485.1"/>
    </source>
</evidence>
<reference evidence="2" key="1">
    <citation type="submission" date="2023-01" db="EMBL/GenBank/DDBJ databases">
        <title>Metagenome sequencing of chrysophaentin producing Chrysophaeum taylorii.</title>
        <authorList>
            <person name="Davison J."/>
            <person name="Bewley C."/>
        </authorList>
    </citation>
    <scope>NUCLEOTIDE SEQUENCE</scope>
    <source>
        <strain evidence="2">NIES-1699</strain>
    </source>
</reference>
<name>A0AAD7U921_9STRA</name>
<evidence type="ECO:0000259" key="1">
    <source>
        <dbReference type="PROSITE" id="PS50191"/>
    </source>
</evidence>
<evidence type="ECO:0000313" key="4">
    <source>
        <dbReference type="Proteomes" id="UP001230188"/>
    </source>
</evidence>